<dbReference type="SUPFAM" id="SSF58104">
    <property type="entry name" value="Methyl-accepting chemotaxis protein (MCP) signaling domain"/>
    <property type="match status" value="1"/>
</dbReference>
<feature type="transmembrane region" description="Helical" evidence="5">
    <location>
        <begin position="306"/>
        <end position="326"/>
    </location>
</feature>
<evidence type="ECO:0000256" key="3">
    <source>
        <dbReference type="PROSITE-ProRule" id="PRU00284"/>
    </source>
</evidence>
<dbReference type="STRING" id="1838286.Verru16b_01759"/>
<evidence type="ECO:0000256" key="2">
    <source>
        <dbReference type="ARBA" id="ARBA00029447"/>
    </source>
</evidence>
<keyword evidence="5" id="KW-1133">Transmembrane helix</keyword>
<comment type="similarity">
    <text evidence="2">Belongs to the methyl-accepting chemotaxis (MCP) protein family.</text>
</comment>
<evidence type="ECO:0000313" key="7">
    <source>
        <dbReference type="EMBL" id="AOS44692.1"/>
    </source>
</evidence>
<protein>
    <submittedName>
        <fullName evidence="7">Methyl-accepting chemotaxis protein IV</fullName>
    </submittedName>
</protein>
<dbReference type="GO" id="GO:0004888">
    <property type="term" value="F:transmembrane signaling receptor activity"/>
    <property type="evidence" value="ECO:0007669"/>
    <property type="project" value="TreeGrafter"/>
</dbReference>
<organism evidence="7 8">
    <name type="scientific">Lacunisphaera limnophila</name>
    <dbReference type="NCBI Taxonomy" id="1838286"/>
    <lineage>
        <taxon>Bacteria</taxon>
        <taxon>Pseudomonadati</taxon>
        <taxon>Verrucomicrobiota</taxon>
        <taxon>Opitutia</taxon>
        <taxon>Opitutales</taxon>
        <taxon>Opitutaceae</taxon>
        <taxon>Lacunisphaera</taxon>
    </lineage>
</organism>
<sequence length="620" mass="65670">MLKRILSTVGVVILGFVIVVAVVIWQLMSVARTVQAAKDVSIPLFRTAVNVSENTRALEKAVAGAFLVQQVGDLEEIRGLTQQAIGRLQADIQSLTGPQFSSLHEKPLPPPAEIDEARNTPAAKAKASEVLTIQNLLKVMAENVAGLGKAADQTIALAEQQINQRKELDRDREELSKVFRAALPLAKVNEKAYANLSRATLCVLYSNSGRDLNFVGRAKFNEGVTAMGKASLDADQQALFDRLKAQFEKTYLHAFSASANKADFVFFSQKALEIQDEVQQLRRFAEQEFDSGQTGLTAETTKTMQLSLWLSLATIGLGLVLAYFMATKITRRITAIVQELTGSSAAVASASGQVSASSQGLADSASSQAASLEETSASLEEISSMAKRNSEGAQKAKGIASATRAAADAGATEVAAMNDAMEAIKSSSNGIAKIIKTIDEIAFQTNILALNAAVEAARAGEAGAGFAVVAEEVRALAQRSATAARETAEKIEDSVTKSQHGATVCINVASRLQDIATKSREVDQLIGAIAQATGEQTAGLQQINAAVGQMDRLVQESAAKAEEGAGVAQELTTQSDAMRKCVEELTQELGNHPRSRPQPARPTQAPFARSASEQAVTLSA</sequence>
<reference evidence="7 8" key="1">
    <citation type="submission" date="2016-06" db="EMBL/GenBank/DDBJ databases">
        <title>Three novel species with peptidoglycan cell walls form the new genus Lacunisphaera gen. nov. in the family Opitutaceae of the verrucomicrobial subdivision 4.</title>
        <authorList>
            <person name="Rast P."/>
            <person name="Gloeckner I."/>
            <person name="Jogler M."/>
            <person name="Boedeker C."/>
            <person name="Jeske O."/>
            <person name="Wiegand S."/>
            <person name="Reinhardt R."/>
            <person name="Schumann P."/>
            <person name="Rohde M."/>
            <person name="Spring S."/>
            <person name="Gloeckner F.O."/>
            <person name="Jogler C."/>
        </authorList>
    </citation>
    <scope>NUCLEOTIDE SEQUENCE [LARGE SCALE GENOMIC DNA]</scope>
    <source>
        <strain evidence="7 8">IG16b</strain>
    </source>
</reference>
<keyword evidence="5" id="KW-0472">Membrane</keyword>
<dbReference type="KEGG" id="obg:Verru16b_01759"/>
<dbReference type="AlphaFoldDB" id="A0A1D8AUY6"/>
<dbReference type="InterPro" id="IPR051310">
    <property type="entry name" value="MCP_chemotaxis"/>
</dbReference>
<dbReference type="PROSITE" id="PS50111">
    <property type="entry name" value="CHEMOTAXIS_TRANSDUC_2"/>
    <property type="match status" value="1"/>
</dbReference>
<dbReference type="Pfam" id="PF00015">
    <property type="entry name" value="MCPsignal"/>
    <property type="match status" value="1"/>
</dbReference>
<name>A0A1D8AUY6_9BACT</name>
<evidence type="ECO:0000256" key="5">
    <source>
        <dbReference type="SAM" id="Phobius"/>
    </source>
</evidence>
<keyword evidence="8" id="KW-1185">Reference proteome</keyword>
<dbReference type="Proteomes" id="UP000095228">
    <property type="component" value="Chromosome"/>
</dbReference>
<accession>A0A1D8AUY6</accession>
<feature type="compositionally biased region" description="Polar residues" evidence="4">
    <location>
        <begin position="611"/>
        <end position="620"/>
    </location>
</feature>
<keyword evidence="5" id="KW-0812">Transmembrane</keyword>
<gene>
    <name evidence="7" type="primary">tap_3</name>
    <name evidence="7" type="ORF">Verru16b_01759</name>
</gene>
<feature type="domain" description="Methyl-accepting transducer" evidence="6">
    <location>
        <begin position="343"/>
        <end position="572"/>
    </location>
</feature>
<evidence type="ECO:0000259" key="6">
    <source>
        <dbReference type="PROSITE" id="PS50111"/>
    </source>
</evidence>
<evidence type="ECO:0000256" key="1">
    <source>
        <dbReference type="ARBA" id="ARBA00022500"/>
    </source>
</evidence>
<keyword evidence="3" id="KW-0807">Transducer</keyword>
<evidence type="ECO:0000313" key="8">
    <source>
        <dbReference type="Proteomes" id="UP000095228"/>
    </source>
</evidence>
<dbReference type="PANTHER" id="PTHR43531">
    <property type="entry name" value="PROTEIN ICFG"/>
    <property type="match status" value="1"/>
</dbReference>
<dbReference type="SMART" id="SM00283">
    <property type="entry name" value="MA"/>
    <property type="match status" value="1"/>
</dbReference>
<evidence type="ECO:0000256" key="4">
    <source>
        <dbReference type="SAM" id="MobiDB-lite"/>
    </source>
</evidence>
<keyword evidence="1" id="KW-0145">Chemotaxis</keyword>
<dbReference type="GO" id="GO:0005886">
    <property type="term" value="C:plasma membrane"/>
    <property type="evidence" value="ECO:0007669"/>
    <property type="project" value="TreeGrafter"/>
</dbReference>
<feature type="region of interest" description="Disordered" evidence="4">
    <location>
        <begin position="586"/>
        <end position="620"/>
    </location>
</feature>
<proteinExistence type="inferred from homology"/>
<dbReference type="PANTHER" id="PTHR43531:SF11">
    <property type="entry name" value="METHYL-ACCEPTING CHEMOTAXIS PROTEIN 3"/>
    <property type="match status" value="1"/>
</dbReference>
<dbReference type="Gene3D" id="1.10.287.950">
    <property type="entry name" value="Methyl-accepting chemotaxis protein"/>
    <property type="match status" value="1"/>
</dbReference>
<dbReference type="EMBL" id="CP016094">
    <property type="protein sequence ID" value="AOS44692.1"/>
    <property type="molecule type" value="Genomic_DNA"/>
</dbReference>
<dbReference type="InterPro" id="IPR004089">
    <property type="entry name" value="MCPsignal_dom"/>
</dbReference>
<dbReference type="GO" id="GO:0006935">
    <property type="term" value="P:chemotaxis"/>
    <property type="evidence" value="ECO:0007669"/>
    <property type="project" value="UniProtKB-KW"/>
</dbReference>
<dbReference type="GO" id="GO:0007165">
    <property type="term" value="P:signal transduction"/>
    <property type="evidence" value="ECO:0007669"/>
    <property type="project" value="UniProtKB-KW"/>
</dbReference>